<dbReference type="PATRIC" id="fig|1618983.3.peg.156"/>
<evidence type="ECO:0000256" key="2">
    <source>
        <dbReference type="ARBA" id="ARBA00022917"/>
    </source>
</evidence>
<dbReference type="PANTHER" id="PTHR20982:SF3">
    <property type="entry name" value="MITOCHONDRIAL RIBOSOME RECYCLING FACTOR PSEUDO 1"/>
    <property type="match status" value="1"/>
</dbReference>
<dbReference type="InterPro" id="IPR023584">
    <property type="entry name" value="Ribosome_recyc_fac_dom"/>
</dbReference>
<gene>
    <name evidence="4" type="ORF">UU50_C0003G0025</name>
</gene>
<dbReference type="SUPFAM" id="SSF55194">
    <property type="entry name" value="Ribosome recycling factor, RRF"/>
    <property type="match status" value="1"/>
</dbReference>
<evidence type="ECO:0000313" key="4">
    <source>
        <dbReference type="EMBL" id="KKR99720.1"/>
    </source>
</evidence>
<keyword evidence="2" id="KW-0648">Protein biosynthesis</keyword>
<dbReference type="Pfam" id="PF01765">
    <property type="entry name" value="RRF"/>
    <property type="match status" value="1"/>
</dbReference>
<dbReference type="Gene3D" id="1.10.132.20">
    <property type="entry name" value="Ribosome-recycling factor"/>
    <property type="match status" value="1"/>
</dbReference>
<dbReference type="Gene3D" id="3.30.1360.40">
    <property type="match status" value="1"/>
</dbReference>
<dbReference type="FunFam" id="3.30.1360.40:FF:000001">
    <property type="entry name" value="Ribosome-recycling factor"/>
    <property type="match status" value="1"/>
</dbReference>
<dbReference type="EMBL" id="LCAW01000003">
    <property type="protein sequence ID" value="KKR99720.1"/>
    <property type="molecule type" value="Genomic_DNA"/>
</dbReference>
<evidence type="ECO:0000313" key="5">
    <source>
        <dbReference type="Proteomes" id="UP000033930"/>
    </source>
</evidence>
<dbReference type="GO" id="GO:0006412">
    <property type="term" value="P:translation"/>
    <property type="evidence" value="ECO:0007669"/>
    <property type="project" value="UniProtKB-KW"/>
</dbReference>
<protein>
    <submittedName>
        <fullName evidence="4">Ribosome-recycling factor</fullName>
    </submittedName>
</protein>
<accession>A0A0G0XS21</accession>
<proteinExistence type="inferred from homology"/>
<sequence length="177" mass="19962">MSEISTSCQKIIEHLDAELKTIRTGRSTPELVDGIFVEVWGSKQPLKAVASISTPDSKTIQIEPWDSSVVKLIEVALTEADLGMMPNVQGKVIRLVMPMMTDENRQHMVKKVKEKTEDTRVSIRRVREEVKKGIEKQEGIGEDEKHGQLEAMEKEIKSFVEKADAMGKKKEDEITTI</sequence>
<reference evidence="4 5" key="1">
    <citation type="journal article" date="2015" name="Nature">
        <title>rRNA introns, odd ribosomes, and small enigmatic genomes across a large radiation of phyla.</title>
        <authorList>
            <person name="Brown C.T."/>
            <person name="Hug L.A."/>
            <person name="Thomas B.C."/>
            <person name="Sharon I."/>
            <person name="Castelle C.J."/>
            <person name="Singh A."/>
            <person name="Wilkins M.J."/>
            <person name="Williams K.H."/>
            <person name="Banfield J.F."/>
        </authorList>
    </citation>
    <scope>NUCLEOTIDE SEQUENCE [LARGE SCALE GENOMIC DNA]</scope>
</reference>
<dbReference type="InterPro" id="IPR002661">
    <property type="entry name" value="Ribosome_recyc_fac"/>
</dbReference>
<evidence type="ECO:0000259" key="3">
    <source>
        <dbReference type="Pfam" id="PF01765"/>
    </source>
</evidence>
<evidence type="ECO:0000256" key="1">
    <source>
        <dbReference type="ARBA" id="ARBA00005912"/>
    </source>
</evidence>
<comment type="similarity">
    <text evidence="1">Belongs to the RRF family.</text>
</comment>
<feature type="domain" description="Ribosome recycling factor" evidence="3">
    <location>
        <begin position="16"/>
        <end position="174"/>
    </location>
</feature>
<name>A0A0G0XS21_9BACT</name>
<dbReference type="NCBIfam" id="TIGR00496">
    <property type="entry name" value="frr"/>
    <property type="match status" value="1"/>
</dbReference>
<organism evidence="4 5">
    <name type="scientific">Candidatus Uhrbacteria bacterium GW2011_GWC1_41_20</name>
    <dbReference type="NCBI Taxonomy" id="1618983"/>
    <lineage>
        <taxon>Bacteria</taxon>
        <taxon>Candidatus Uhriibacteriota</taxon>
    </lineage>
</organism>
<dbReference type="InterPro" id="IPR036191">
    <property type="entry name" value="RRF_sf"/>
</dbReference>
<comment type="caution">
    <text evidence="4">The sequence shown here is derived from an EMBL/GenBank/DDBJ whole genome shotgun (WGS) entry which is preliminary data.</text>
</comment>
<dbReference type="GO" id="GO:0043023">
    <property type="term" value="F:ribosomal large subunit binding"/>
    <property type="evidence" value="ECO:0007669"/>
    <property type="project" value="TreeGrafter"/>
</dbReference>
<dbReference type="PANTHER" id="PTHR20982">
    <property type="entry name" value="RIBOSOME RECYCLING FACTOR"/>
    <property type="match status" value="1"/>
</dbReference>
<dbReference type="AlphaFoldDB" id="A0A0G0XS21"/>
<dbReference type="Proteomes" id="UP000033930">
    <property type="component" value="Unassembled WGS sequence"/>
</dbReference>